<accession>A0A024EGC5</accession>
<name>A0A024EGC5_9PSED</name>
<sequence length="44" mass="4993">MKKAGSFKWQASSSGRSAFDLPLEAYSQKLNSFRLRHDVLSYAI</sequence>
<dbReference type="KEGG" id="pman:OU5_4309"/>
<reference evidence="1 2" key="1">
    <citation type="journal article" date="2012" name="J. Bacteriol.">
        <title>Genome sequence of cold-adapted Pseudomonas mandelii strain JR-1.</title>
        <authorList>
            <person name="Jang S.H."/>
            <person name="Kim J."/>
            <person name="Kim J."/>
            <person name="Hong S."/>
            <person name="Lee C."/>
        </authorList>
    </citation>
    <scope>NUCLEOTIDE SEQUENCE [LARGE SCALE GENOMIC DNA]</scope>
    <source>
        <strain evidence="1 2">JR-1</strain>
    </source>
</reference>
<organism evidence="1 2">
    <name type="scientific">Pseudomonas mandelii JR-1</name>
    <dbReference type="NCBI Taxonomy" id="1147786"/>
    <lineage>
        <taxon>Bacteria</taxon>
        <taxon>Pseudomonadati</taxon>
        <taxon>Pseudomonadota</taxon>
        <taxon>Gammaproteobacteria</taxon>
        <taxon>Pseudomonadales</taxon>
        <taxon>Pseudomonadaceae</taxon>
        <taxon>Pseudomonas</taxon>
    </lineage>
</organism>
<dbReference type="EMBL" id="CP005960">
    <property type="protein sequence ID" value="AHZ71388.1"/>
    <property type="molecule type" value="Genomic_DNA"/>
</dbReference>
<evidence type="ECO:0000313" key="1">
    <source>
        <dbReference type="EMBL" id="AHZ71388.1"/>
    </source>
</evidence>
<gene>
    <name evidence="1" type="ORF">OU5_4309</name>
</gene>
<dbReference type="Proteomes" id="UP000026913">
    <property type="component" value="Chromosome"/>
</dbReference>
<proteinExistence type="predicted"/>
<protein>
    <submittedName>
        <fullName evidence="1">Uncharacterized protein</fullName>
    </submittedName>
</protein>
<dbReference type="HOGENOM" id="CLU_3220866_0_0_6"/>
<evidence type="ECO:0000313" key="2">
    <source>
        <dbReference type="Proteomes" id="UP000026913"/>
    </source>
</evidence>
<dbReference type="AlphaFoldDB" id="A0A024EGC5"/>